<evidence type="ECO:0000256" key="2">
    <source>
        <dbReference type="ARBA" id="ARBA00000967"/>
    </source>
</evidence>
<feature type="active site" evidence="8">
    <location>
        <position position="274"/>
    </location>
</feature>
<keyword evidence="8" id="KW-0963">Cytoplasm</keyword>
<protein>
    <recommendedName>
        <fullName evidence="8">Probable cytosol aminopeptidase</fullName>
        <ecNumber evidence="8">3.4.11.1</ecNumber>
    </recommendedName>
    <alternativeName>
        <fullName evidence="8">Leucine aminopeptidase</fullName>
        <shortName evidence="8">LAP</shortName>
        <ecNumber evidence="8">3.4.11.10</ecNumber>
    </alternativeName>
    <alternativeName>
        <fullName evidence="8">Leucyl aminopeptidase</fullName>
    </alternativeName>
</protein>
<organism evidence="10 11">
    <name type="scientific">Egicoccus halophilus</name>
    <dbReference type="NCBI Taxonomy" id="1670830"/>
    <lineage>
        <taxon>Bacteria</taxon>
        <taxon>Bacillati</taxon>
        <taxon>Actinomycetota</taxon>
        <taxon>Nitriliruptoria</taxon>
        <taxon>Egicoccales</taxon>
        <taxon>Egicoccaceae</taxon>
        <taxon>Egicoccus</taxon>
    </lineage>
</organism>
<dbReference type="OrthoDB" id="9809354at2"/>
<comment type="caution">
    <text evidence="10">The sequence shown here is derived from an EMBL/GenBank/DDBJ whole genome shotgun (WGS) entry which is preliminary data.</text>
</comment>
<evidence type="ECO:0000256" key="4">
    <source>
        <dbReference type="ARBA" id="ARBA00022438"/>
    </source>
</evidence>
<evidence type="ECO:0000256" key="6">
    <source>
        <dbReference type="ARBA" id="ARBA00022801"/>
    </source>
</evidence>
<dbReference type="Gene3D" id="3.40.220.10">
    <property type="entry name" value="Leucine Aminopeptidase, subunit E, domain 1"/>
    <property type="match status" value="1"/>
</dbReference>
<comment type="cofactor">
    <cofactor evidence="8">
        <name>Mn(2+)</name>
        <dbReference type="ChEBI" id="CHEBI:29035"/>
    </cofactor>
    <text evidence="8">Binds 2 manganese ions per subunit.</text>
</comment>
<sequence>MDVTAEPLASSDAALLAVAAFAGEGDQAPPVLAGAAAQLGEALGVDLTAELSAVGFRAGPGELARVPTRGAVAAATVVVVGLGPVERAGTDQLRRAAAAVAGAAERIESLATDLPGAVTDADAGDAVAAVVEGLLLGSYRFSAYRSAPAAHQLESVTLQVADVEAARTAVHEAEAVAGATRFARDLVNTPPQDKRPPALADRVAEAFAGTDVRVRILDEQALVEGGYGGILGVGRGSSEPPRLVELTYEPDGAERSVALVGKGITFDTGGISLKPSESMETMKMDMAGAATVAAVVRAAAELRLPVKVTGLLALAENMPSGTATRVSDVLTMKGGTTVEVINTDAEGRLVLGDALVHASELQPDAIVDVATLTGAAVVALGERIGVLMASDDTLAERLLDASAHSGEPFWRLPLANEQYGERLEGAIADLRNSGSRSAGTIFAGLFLHRFVGEGIPWAHLDIAGVAWTDEASGYHTKGATGVPVRTLLRWLRAG</sequence>
<comment type="catalytic activity">
    <reaction evidence="1 8">
        <text>Release of an N-terminal amino acid, Xaa-|-Yaa-, in which Xaa is preferably Leu, but may be other amino acids including Pro although not Arg or Lys, and Yaa may be Pro. Amino acid amides and methyl esters are also readily hydrolyzed, but rates on arylamides are exceedingly low.</text>
        <dbReference type="EC" id="3.4.11.1"/>
    </reaction>
</comment>
<feature type="binding site" evidence="8">
    <location>
        <position position="285"/>
    </location>
    <ligand>
        <name>Mn(2+)</name>
        <dbReference type="ChEBI" id="CHEBI:29035"/>
        <label>2</label>
    </ligand>
</feature>
<dbReference type="GO" id="GO:0030145">
    <property type="term" value="F:manganese ion binding"/>
    <property type="evidence" value="ECO:0007669"/>
    <property type="project" value="UniProtKB-UniRule"/>
</dbReference>
<dbReference type="PANTHER" id="PTHR11963:SF23">
    <property type="entry name" value="CYTOSOL AMINOPEPTIDASE"/>
    <property type="match status" value="1"/>
</dbReference>
<dbReference type="EC" id="3.4.11.10" evidence="8"/>
<comment type="similarity">
    <text evidence="3 8">Belongs to the peptidase M17 family.</text>
</comment>
<proteinExistence type="inferred from homology"/>
<gene>
    <name evidence="8 10" type="primary">pepA</name>
    <name evidence="10" type="ORF">GCM10011354_31200</name>
</gene>
<comment type="function">
    <text evidence="7 8">Presumably involved in the processing and regular turnover of intracellular proteins. Catalyzes the removal of unsubstituted N-terminal amino acids from various peptides.</text>
</comment>
<evidence type="ECO:0000256" key="3">
    <source>
        <dbReference type="ARBA" id="ARBA00009528"/>
    </source>
</evidence>
<dbReference type="GO" id="GO:0006508">
    <property type="term" value="P:proteolysis"/>
    <property type="evidence" value="ECO:0007669"/>
    <property type="project" value="UniProtKB-KW"/>
</dbReference>
<dbReference type="PANTHER" id="PTHR11963">
    <property type="entry name" value="LEUCINE AMINOPEPTIDASE-RELATED"/>
    <property type="match status" value="1"/>
</dbReference>
<dbReference type="Gene3D" id="3.40.630.10">
    <property type="entry name" value="Zn peptidases"/>
    <property type="match status" value="1"/>
</dbReference>
<evidence type="ECO:0000256" key="5">
    <source>
        <dbReference type="ARBA" id="ARBA00022670"/>
    </source>
</evidence>
<evidence type="ECO:0000313" key="10">
    <source>
        <dbReference type="EMBL" id="GGI08861.1"/>
    </source>
</evidence>
<dbReference type="InterPro" id="IPR043472">
    <property type="entry name" value="Macro_dom-like"/>
</dbReference>
<dbReference type="InterPro" id="IPR011356">
    <property type="entry name" value="Leucine_aapep/pepB"/>
</dbReference>
<keyword evidence="5 8" id="KW-0645">Protease</keyword>
<accession>A0A8J3EVC7</accession>
<dbReference type="GO" id="GO:0005737">
    <property type="term" value="C:cytoplasm"/>
    <property type="evidence" value="ECO:0007669"/>
    <property type="project" value="UniProtKB-SubCell"/>
</dbReference>
<dbReference type="SUPFAM" id="SSF53187">
    <property type="entry name" value="Zn-dependent exopeptidases"/>
    <property type="match status" value="1"/>
</dbReference>
<keyword evidence="4 8" id="KW-0031">Aminopeptidase</keyword>
<feature type="binding site" evidence="8">
    <location>
        <position position="346"/>
    </location>
    <ligand>
        <name>Mn(2+)</name>
        <dbReference type="ChEBI" id="CHEBI:29035"/>
        <label>2</label>
    </ligand>
</feature>
<feature type="binding site" evidence="8">
    <location>
        <position position="262"/>
    </location>
    <ligand>
        <name>Mn(2+)</name>
        <dbReference type="ChEBI" id="CHEBI:29035"/>
        <label>2</label>
    </ligand>
</feature>
<dbReference type="InterPro" id="IPR023042">
    <property type="entry name" value="Peptidase_M17_leu_NH2_pept"/>
</dbReference>
<dbReference type="Proteomes" id="UP000650511">
    <property type="component" value="Unassembled WGS sequence"/>
</dbReference>
<comment type="catalytic activity">
    <reaction evidence="2 8">
        <text>Release of an N-terminal amino acid, preferentially leucine, but not glutamic or aspartic acids.</text>
        <dbReference type="EC" id="3.4.11.10"/>
    </reaction>
</comment>
<comment type="subcellular location">
    <subcellularLocation>
        <location evidence="8">Cytoplasm</location>
    </subcellularLocation>
</comment>
<evidence type="ECO:0000256" key="7">
    <source>
        <dbReference type="ARBA" id="ARBA00049972"/>
    </source>
</evidence>
<dbReference type="SUPFAM" id="SSF52949">
    <property type="entry name" value="Macro domain-like"/>
    <property type="match status" value="1"/>
</dbReference>
<keyword evidence="8" id="KW-0479">Metal-binding</keyword>
<dbReference type="EMBL" id="BMHA01000013">
    <property type="protein sequence ID" value="GGI08861.1"/>
    <property type="molecule type" value="Genomic_DNA"/>
</dbReference>
<evidence type="ECO:0000256" key="1">
    <source>
        <dbReference type="ARBA" id="ARBA00000135"/>
    </source>
</evidence>
<keyword evidence="8" id="KW-0464">Manganese</keyword>
<feature type="binding site" evidence="8">
    <location>
        <position position="346"/>
    </location>
    <ligand>
        <name>Mn(2+)</name>
        <dbReference type="ChEBI" id="CHEBI:29035"/>
        <label>1</label>
    </ligand>
</feature>
<dbReference type="CDD" id="cd00433">
    <property type="entry name" value="Peptidase_M17"/>
    <property type="match status" value="1"/>
</dbReference>
<dbReference type="EC" id="3.4.11.1" evidence="8"/>
<feature type="binding site" evidence="8">
    <location>
        <position position="344"/>
    </location>
    <ligand>
        <name>Mn(2+)</name>
        <dbReference type="ChEBI" id="CHEBI:29035"/>
        <label>1</label>
    </ligand>
</feature>
<dbReference type="PROSITE" id="PS00631">
    <property type="entry name" value="CYTOSOL_AP"/>
    <property type="match status" value="1"/>
</dbReference>
<dbReference type="AlphaFoldDB" id="A0A8J3EVC7"/>
<dbReference type="PRINTS" id="PR00481">
    <property type="entry name" value="LAMNOPPTDASE"/>
</dbReference>
<name>A0A8J3EVC7_9ACTN</name>
<dbReference type="HAMAP" id="MF_00181">
    <property type="entry name" value="Cytosol_peptidase_M17"/>
    <property type="match status" value="1"/>
</dbReference>
<evidence type="ECO:0000259" key="9">
    <source>
        <dbReference type="PROSITE" id="PS00631"/>
    </source>
</evidence>
<feature type="active site" evidence="8">
    <location>
        <position position="348"/>
    </location>
</feature>
<evidence type="ECO:0000313" key="11">
    <source>
        <dbReference type="Proteomes" id="UP000650511"/>
    </source>
</evidence>
<keyword evidence="6 8" id="KW-0378">Hydrolase</keyword>
<feature type="domain" description="Cytosol aminopeptidase" evidence="9">
    <location>
        <begin position="342"/>
        <end position="349"/>
    </location>
</feature>
<dbReference type="InterPro" id="IPR008283">
    <property type="entry name" value="Peptidase_M17_N"/>
</dbReference>
<keyword evidence="11" id="KW-1185">Reference proteome</keyword>
<dbReference type="InterPro" id="IPR000819">
    <property type="entry name" value="Peptidase_M17_C"/>
</dbReference>
<reference evidence="10" key="1">
    <citation type="journal article" date="2014" name="Int. J. Syst. Evol. Microbiol.">
        <title>Complete genome sequence of Corynebacterium casei LMG S-19264T (=DSM 44701T), isolated from a smear-ripened cheese.</title>
        <authorList>
            <consortium name="US DOE Joint Genome Institute (JGI-PGF)"/>
            <person name="Walter F."/>
            <person name="Albersmeier A."/>
            <person name="Kalinowski J."/>
            <person name="Ruckert C."/>
        </authorList>
    </citation>
    <scope>NUCLEOTIDE SEQUENCE</scope>
    <source>
        <strain evidence="10">CGMCC 1.14988</strain>
    </source>
</reference>
<feature type="binding site" evidence="8">
    <location>
        <position position="267"/>
    </location>
    <ligand>
        <name>Mn(2+)</name>
        <dbReference type="ChEBI" id="CHEBI:29035"/>
        <label>2</label>
    </ligand>
</feature>
<dbReference type="NCBIfam" id="NF002073">
    <property type="entry name" value="PRK00913.1-2"/>
    <property type="match status" value="1"/>
</dbReference>
<reference evidence="10" key="2">
    <citation type="submission" date="2020-09" db="EMBL/GenBank/DDBJ databases">
        <authorList>
            <person name="Sun Q."/>
            <person name="Zhou Y."/>
        </authorList>
    </citation>
    <scope>NUCLEOTIDE SEQUENCE</scope>
    <source>
        <strain evidence="10">CGMCC 1.14988</strain>
    </source>
</reference>
<evidence type="ECO:0000256" key="8">
    <source>
        <dbReference type="HAMAP-Rule" id="MF_00181"/>
    </source>
</evidence>
<dbReference type="Pfam" id="PF02789">
    <property type="entry name" value="Peptidase_M17_N"/>
    <property type="match status" value="1"/>
</dbReference>
<feature type="binding site" evidence="8">
    <location>
        <position position="267"/>
    </location>
    <ligand>
        <name>Mn(2+)</name>
        <dbReference type="ChEBI" id="CHEBI:29035"/>
        <label>1</label>
    </ligand>
</feature>
<dbReference type="Pfam" id="PF00883">
    <property type="entry name" value="Peptidase_M17"/>
    <property type="match status" value="1"/>
</dbReference>
<dbReference type="GO" id="GO:0070006">
    <property type="term" value="F:metalloaminopeptidase activity"/>
    <property type="evidence" value="ECO:0007669"/>
    <property type="project" value="InterPro"/>
</dbReference>